<keyword evidence="2" id="KW-0732">Signal</keyword>
<feature type="transmembrane region" description="Helical" evidence="1">
    <location>
        <begin position="147"/>
        <end position="165"/>
    </location>
</feature>
<dbReference type="InterPro" id="IPR013901">
    <property type="entry name" value="Anthrone_oxy"/>
</dbReference>
<feature type="transmembrane region" description="Helical" evidence="1">
    <location>
        <begin position="60"/>
        <end position="81"/>
    </location>
</feature>
<dbReference type="EMBL" id="JARJCM010000010">
    <property type="protein sequence ID" value="KAJ7043322.1"/>
    <property type="molecule type" value="Genomic_DNA"/>
</dbReference>
<protein>
    <recommendedName>
        <fullName evidence="5">DUF1772-domain-containing protein</fullName>
    </recommendedName>
</protein>
<evidence type="ECO:0000313" key="3">
    <source>
        <dbReference type="EMBL" id="KAJ7043322.1"/>
    </source>
</evidence>
<keyword evidence="4" id="KW-1185">Reference proteome</keyword>
<organism evidence="3 4">
    <name type="scientific">Mycena alexandri</name>
    <dbReference type="NCBI Taxonomy" id="1745969"/>
    <lineage>
        <taxon>Eukaryota</taxon>
        <taxon>Fungi</taxon>
        <taxon>Dikarya</taxon>
        <taxon>Basidiomycota</taxon>
        <taxon>Agaricomycotina</taxon>
        <taxon>Agaricomycetes</taxon>
        <taxon>Agaricomycetidae</taxon>
        <taxon>Agaricales</taxon>
        <taxon>Marasmiineae</taxon>
        <taxon>Mycenaceae</taxon>
        <taxon>Mycena</taxon>
    </lineage>
</organism>
<evidence type="ECO:0000256" key="2">
    <source>
        <dbReference type="SAM" id="SignalP"/>
    </source>
</evidence>
<keyword evidence="1" id="KW-0472">Membrane</keyword>
<feature type="chain" id="PRO_5041972352" description="DUF1772-domain-containing protein" evidence="2">
    <location>
        <begin position="17"/>
        <end position="187"/>
    </location>
</feature>
<keyword evidence="1" id="KW-1133">Transmembrane helix</keyword>
<proteinExistence type="predicted"/>
<evidence type="ECO:0000313" key="4">
    <source>
        <dbReference type="Proteomes" id="UP001218188"/>
    </source>
</evidence>
<keyword evidence="1" id="KW-0812">Transmembrane</keyword>
<dbReference type="Proteomes" id="UP001218188">
    <property type="component" value="Unassembled WGS sequence"/>
</dbReference>
<feature type="transmembrane region" description="Helical" evidence="1">
    <location>
        <begin position="88"/>
        <end position="107"/>
    </location>
</feature>
<reference evidence="3" key="1">
    <citation type="submission" date="2023-03" db="EMBL/GenBank/DDBJ databases">
        <title>Massive genome expansion in bonnet fungi (Mycena s.s.) driven by repeated elements and novel gene families across ecological guilds.</title>
        <authorList>
            <consortium name="Lawrence Berkeley National Laboratory"/>
            <person name="Harder C.B."/>
            <person name="Miyauchi S."/>
            <person name="Viragh M."/>
            <person name="Kuo A."/>
            <person name="Thoen E."/>
            <person name="Andreopoulos B."/>
            <person name="Lu D."/>
            <person name="Skrede I."/>
            <person name="Drula E."/>
            <person name="Henrissat B."/>
            <person name="Morin E."/>
            <person name="Kohler A."/>
            <person name="Barry K."/>
            <person name="LaButti K."/>
            <person name="Morin E."/>
            <person name="Salamov A."/>
            <person name="Lipzen A."/>
            <person name="Mereny Z."/>
            <person name="Hegedus B."/>
            <person name="Baldrian P."/>
            <person name="Stursova M."/>
            <person name="Weitz H."/>
            <person name="Taylor A."/>
            <person name="Grigoriev I.V."/>
            <person name="Nagy L.G."/>
            <person name="Martin F."/>
            <person name="Kauserud H."/>
        </authorList>
    </citation>
    <scope>NUCLEOTIDE SEQUENCE</scope>
    <source>
        <strain evidence="3">CBHHK200</strain>
    </source>
</reference>
<name>A0AAD6TCT9_9AGAR</name>
<comment type="caution">
    <text evidence="3">The sequence shown here is derived from an EMBL/GenBank/DDBJ whole genome shotgun (WGS) entry which is preliminary data.</text>
</comment>
<evidence type="ECO:0008006" key="5">
    <source>
        <dbReference type="Google" id="ProtNLM"/>
    </source>
</evidence>
<dbReference type="AlphaFoldDB" id="A0AAD6TCT9"/>
<sequence length="187" mass="20390">MSFLRLLALVASLTSSSYFAFGNLACEYMGIMPAIARKQTALPPVDRLALWLFAFHVGKYHLGISGVFSALALSGAAYLTPGALERKTLIAGALAAFTSAAYSGFVMTPVNTDLIARERASIVKPMEPKEEEHVLKQLDKWRSLHRVRIALGFVAWMASVAALLASEAMIQWASIIICPHIRFNLPP</sequence>
<dbReference type="Pfam" id="PF08592">
    <property type="entry name" value="Anthrone_oxy"/>
    <property type="match status" value="1"/>
</dbReference>
<gene>
    <name evidence="3" type="ORF">C8F04DRAFT_1287848</name>
</gene>
<feature type="signal peptide" evidence="2">
    <location>
        <begin position="1"/>
        <end position="16"/>
    </location>
</feature>
<accession>A0AAD6TCT9</accession>
<evidence type="ECO:0000256" key="1">
    <source>
        <dbReference type="SAM" id="Phobius"/>
    </source>
</evidence>